<dbReference type="Pfam" id="PF00536">
    <property type="entry name" value="SAM_1"/>
    <property type="match status" value="1"/>
</dbReference>
<dbReference type="Gene3D" id="1.10.150.50">
    <property type="entry name" value="Transcription Factor, Ets-1"/>
    <property type="match status" value="1"/>
</dbReference>
<dbReference type="InParanoid" id="A0A1X7VV62"/>
<feature type="domain" description="SAM" evidence="3">
    <location>
        <begin position="638"/>
        <end position="693"/>
    </location>
</feature>
<name>A0A1X7VV62_AMPQE</name>
<feature type="coiled-coil region" evidence="1">
    <location>
        <begin position="570"/>
        <end position="597"/>
    </location>
</feature>
<dbReference type="InterPro" id="IPR001660">
    <property type="entry name" value="SAM"/>
</dbReference>
<dbReference type="Proteomes" id="UP000007879">
    <property type="component" value="Unassembled WGS sequence"/>
</dbReference>
<evidence type="ECO:0000256" key="2">
    <source>
        <dbReference type="SAM" id="MobiDB-lite"/>
    </source>
</evidence>
<dbReference type="InterPro" id="IPR052281">
    <property type="entry name" value="GAREM"/>
</dbReference>
<dbReference type="CDD" id="cd09487">
    <property type="entry name" value="SAM_superfamily"/>
    <property type="match status" value="1"/>
</dbReference>
<dbReference type="PANTHER" id="PTHR14454:SF11">
    <property type="entry name" value="SERRANO, ISOFORM F"/>
    <property type="match status" value="1"/>
</dbReference>
<organism evidence="4">
    <name type="scientific">Amphimedon queenslandica</name>
    <name type="common">Sponge</name>
    <dbReference type="NCBI Taxonomy" id="400682"/>
    <lineage>
        <taxon>Eukaryota</taxon>
        <taxon>Metazoa</taxon>
        <taxon>Porifera</taxon>
        <taxon>Demospongiae</taxon>
        <taxon>Heteroscleromorpha</taxon>
        <taxon>Haplosclerida</taxon>
        <taxon>Niphatidae</taxon>
        <taxon>Amphimedon</taxon>
    </lineage>
</organism>
<keyword evidence="1" id="KW-0175">Coiled coil</keyword>
<dbReference type="PANTHER" id="PTHR14454">
    <property type="entry name" value="GRB2-ASSOCIATED AND REGULATOR OF MAPK PROTEIN FAMILY MEMBER"/>
    <property type="match status" value="1"/>
</dbReference>
<evidence type="ECO:0000259" key="3">
    <source>
        <dbReference type="PROSITE" id="PS50105"/>
    </source>
</evidence>
<feature type="region of interest" description="Disordered" evidence="2">
    <location>
        <begin position="428"/>
        <end position="486"/>
    </location>
</feature>
<dbReference type="AlphaFoldDB" id="A0A1X7VV62"/>
<evidence type="ECO:0000313" key="5">
    <source>
        <dbReference type="Proteomes" id="UP000007879"/>
    </source>
</evidence>
<feature type="compositionally biased region" description="Pro residues" evidence="2">
    <location>
        <begin position="444"/>
        <end position="458"/>
    </location>
</feature>
<gene>
    <name evidence="4" type="primary">109580231</name>
</gene>
<evidence type="ECO:0000256" key="1">
    <source>
        <dbReference type="SAM" id="Coils"/>
    </source>
</evidence>
<dbReference type="SUPFAM" id="SSF47769">
    <property type="entry name" value="SAM/Pointed domain"/>
    <property type="match status" value="1"/>
</dbReference>
<dbReference type="SMART" id="SM00454">
    <property type="entry name" value="SAM"/>
    <property type="match status" value="1"/>
</dbReference>
<protein>
    <recommendedName>
        <fullName evidence="3">SAM domain-containing protein</fullName>
    </recommendedName>
</protein>
<sequence>MGNQLQRSRSEERELSPSAQPNEPSNAPPRPFKPAHLQQTLVETLPVGGSDPRAFFLPVGNSVLRYNESPSSDVGQSLAQSGVYEIVDHKDIDSASMPMNELIDEYGPLLPLRFCVSDSLYGVCEESSLMEGQLLSVLFEKETKVVLAKANQGAEYVVPLNSALLFSILHNPQNKIETGKKGYKFPKVSDIMDATDMPQAVAVMKAFQCEANGNILLIMEGHILIVKGVREGQDGQRKLKCYMLSNKSEVFLDENIVGEFTTATSMLKLKLSDFIDHVKLPICVTLENSKHQKIQLPLHTTVGSYTITDQKKERSVVVSTAYGNRRETIEILLSVPIEAHLVKSSEQQLHLLRTETQPFYKSFHPSKLDKVIVDSNSSMNYIQSMLFKVVPEDDTWMYGVDIFPPQPPSSSFSINQEDADDYLEMSMERSLTPPPPSSIGKLPLPIPRHLPMSAPPTRKPSLKPLRTNNQSSTNDYGDDDDDDLDADAYEFIDGRPPMPVPTRAINQPLPPPLIPPLKNQNTSIPIPKATTNLQMDPIPYMIAKETGSGSLVHEAPYQYVKLSVERTRELELLRQKLTELETTNNQLTSHIQELKETKSGVPTNTAPDPTASLYDVSVTDANRTAASKCTCEELLIVLDKLGLGQYKETFRNETINGTIFIDLDEEILENELKVKSKIHRIKIMRLVTGKQSVVDLLKTE</sequence>
<dbReference type="EnsemblMetazoa" id="XM_019993188.1">
    <property type="protein sequence ID" value="XP_019848747.1"/>
    <property type="gene ID" value="LOC109580231"/>
</dbReference>
<accession>A0A1X7VV62</accession>
<reference evidence="4" key="2">
    <citation type="submission" date="2017-05" db="UniProtKB">
        <authorList>
            <consortium name="EnsemblMetazoa"/>
        </authorList>
    </citation>
    <scope>IDENTIFICATION</scope>
</reference>
<feature type="compositionally biased region" description="Acidic residues" evidence="2">
    <location>
        <begin position="476"/>
        <end position="486"/>
    </location>
</feature>
<dbReference type="OrthoDB" id="10653525at2759"/>
<dbReference type="EnsemblMetazoa" id="Aqu2.1.44002_001">
    <property type="protein sequence ID" value="Aqu2.1.44002_001"/>
    <property type="gene ID" value="Aqu2.1.44002"/>
</dbReference>
<reference evidence="5" key="1">
    <citation type="journal article" date="2010" name="Nature">
        <title>The Amphimedon queenslandica genome and the evolution of animal complexity.</title>
        <authorList>
            <person name="Srivastava M."/>
            <person name="Simakov O."/>
            <person name="Chapman J."/>
            <person name="Fahey B."/>
            <person name="Gauthier M.E."/>
            <person name="Mitros T."/>
            <person name="Richards G.S."/>
            <person name="Conaco C."/>
            <person name="Dacre M."/>
            <person name="Hellsten U."/>
            <person name="Larroux C."/>
            <person name="Putnam N.H."/>
            <person name="Stanke M."/>
            <person name="Adamska M."/>
            <person name="Darling A."/>
            <person name="Degnan S.M."/>
            <person name="Oakley T.H."/>
            <person name="Plachetzki D.C."/>
            <person name="Zhai Y."/>
            <person name="Adamski M."/>
            <person name="Calcino A."/>
            <person name="Cummins S.F."/>
            <person name="Goodstein D.M."/>
            <person name="Harris C."/>
            <person name="Jackson D.J."/>
            <person name="Leys S.P."/>
            <person name="Shu S."/>
            <person name="Woodcroft B.J."/>
            <person name="Vervoort M."/>
            <person name="Kosik K.S."/>
            <person name="Manning G."/>
            <person name="Degnan B.M."/>
            <person name="Rokhsar D.S."/>
        </authorList>
    </citation>
    <scope>NUCLEOTIDE SEQUENCE [LARGE SCALE GENOMIC DNA]</scope>
</reference>
<evidence type="ECO:0000313" key="4">
    <source>
        <dbReference type="EnsemblMetazoa" id="Aqu2.1.44002_001"/>
    </source>
</evidence>
<proteinExistence type="predicted"/>
<dbReference type="PROSITE" id="PS50105">
    <property type="entry name" value="SAM_DOMAIN"/>
    <property type="match status" value="1"/>
</dbReference>
<keyword evidence="5" id="KW-1185">Reference proteome</keyword>
<dbReference type="KEGG" id="aqu:109580231"/>
<feature type="region of interest" description="Disordered" evidence="2">
    <location>
        <begin position="1"/>
        <end position="36"/>
    </location>
</feature>
<dbReference type="InterPro" id="IPR013761">
    <property type="entry name" value="SAM/pointed_sf"/>
</dbReference>